<dbReference type="GO" id="GO:0070967">
    <property type="term" value="F:coenzyme F420 binding"/>
    <property type="evidence" value="ECO:0007669"/>
    <property type="project" value="TreeGrafter"/>
</dbReference>
<evidence type="ECO:0000256" key="1">
    <source>
        <dbReference type="ARBA" id="ARBA00023002"/>
    </source>
</evidence>
<dbReference type="RefSeq" id="WP_130508408.1">
    <property type="nucleotide sequence ID" value="NZ_SHKY01000001.1"/>
</dbReference>
<dbReference type="Gene3D" id="2.30.110.10">
    <property type="entry name" value="Electron Transport, Fmn-binding Protein, Chain A"/>
    <property type="match status" value="1"/>
</dbReference>
<sequence>MSEQGLWDLVVAANLGTLATIKRDGRPQLSDVNYTADAAARVLRISTRTELAKVKNLRRDPRASLKVTAPGGAGYAVVEATAELSAPAADEHDATVEELIEVYRQAAGKEHPDWDDYRRAMVADGRLVLRLRVERLYGWVLS</sequence>
<dbReference type="AlphaFoldDB" id="A0A4Q7ZGJ5"/>
<protein>
    <submittedName>
        <fullName evidence="3">PPOX class probable F420-dependent enzyme</fullName>
    </submittedName>
</protein>
<gene>
    <name evidence="3" type="ORF">EV385_1045</name>
</gene>
<dbReference type="PANTHER" id="PTHR35176">
    <property type="entry name" value="HEME OXYGENASE HI_0854-RELATED"/>
    <property type="match status" value="1"/>
</dbReference>
<dbReference type="Proteomes" id="UP000292564">
    <property type="component" value="Unassembled WGS sequence"/>
</dbReference>
<evidence type="ECO:0000313" key="4">
    <source>
        <dbReference type="Proteomes" id="UP000292564"/>
    </source>
</evidence>
<organism evidence="3 4">
    <name type="scientific">Krasilnikovia cinnamomea</name>
    <dbReference type="NCBI Taxonomy" id="349313"/>
    <lineage>
        <taxon>Bacteria</taxon>
        <taxon>Bacillati</taxon>
        <taxon>Actinomycetota</taxon>
        <taxon>Actinomycetes</taxon>
        <taxon>Micromonosporales</taxon>
        <taxon>Micromonosporaceae</taxon>
        <taxon>Krasilnikovia</taxon>
    </lineage>
</organism>
<dbReference type="OrthoDB" id="1094370at2"/>
<dbReference type="PANTHER" id="PTHR35176:SF2">
    <property type="entry name" value="F420H(2)-DEPENDENT REDUCTASE RV1155"/>
    <property type="match status" value="1"/>
</dbReference>
<name>A0A4Q7ZGJ5_9ACTN</name>
<dbReference type="NCBIfam" id="TIGR03618">
    <property type="entry name" value="Rv1155_F420"/>
    <property type="match status" value="1"/>
</dbReference>
<comment type="caution">
    <text evidence="3">The sequence shown here is derived from an EMBL/GenBank/DDBJ whole genome shotgun (WGS) entry which is preliminary data.</text>
</comment>
<evidence type="ECO:0000259" key="2">
    <source>
        <dbReference type="Pfam" id="PF01243"/>
    </source>
</evidence>
<dbReference type="InterPro" id="IPR052019">
    <property type="entry name" value="F420H2_bilvrd_red/Heme_oxyg"/>
</dbReference>
<proteinExistence type="predicted"/>
<dbReference type="InterPro" id="IPR012349">
    <property type="entry name" value="Split_barrel_FMN-bd"/>
</dbReference>
<keyword evidence="1" id="KW-0560">Oxidoreductase</keyword>
<dbReference type="InterPro" id="IPR011576">
    <property type="entry name" value="Pyridox_Oxase_N"/>
</dbReference>
<evidence type="ECO:0000313" key="3">
    <source>
        <dbReference type="EMBL" id="RZU49303.1"/>
    </source>
</evidence>
<keyword evidence="4" id="KW-1185">Reference proteome</keyword>
<accession>A0A4Q7ZGJ5</accession>
<dbReference type="GO" id="GO:0005829">
    <property type="term" value="C:cytosol"/>
    <property type="evidence" value="ECO:0007669"/>
    <property type="project" value="TreeGrafter"/>
</dbReference>
<dbReference type="Pfam" id="PF01243">
    <property type="entry name" value="PNPOx_N"/>
    <property type="match status" value="1"/>
</dbReference>
<dbReference type="EMBL" id="SHKY01000001">
    <property type="protein sequence ID" value="RZU49303.1"/>
    <property type="molecule type" value="Genomic_DNA"/>
</dbReference>
<reference evidence="3 4" key="1">
    <citation type="submission" date="2019-02" db="EMBL/GenBank/DDBJ databases">
        <title>Sequencing the genomes of 1000 actinobacteria strains.</title>
        <authorList>
            <person name="Klenk H.-P."/>
        </authorList>
    </citation>
    <scope>NUCLEOTIDE SEQUENCE [LARGE SCALE GENOMIC DNA]</scope>
    <source>
        <strain evidence="3 4">DSM 45162</strain>
    </source>
</reference>
<dbReference type="GO" id="GO:0016627">
    <property type="term" value="F:oxidoreductase activity, acting on the CH-CH group of donors"/>
    <property type="evidence" value="ECO:0007669"/>
    <property type="project" value="TreeGrafter"/>
</dbReference>
<dbReference type="InterPro" id="IPR019920">
    <property type="entry name" value="F420-binding_dom_put"/>
</dbReference>
<feature type="domain" description="Pyridoxamine 5'-phosphate oxidase N-terminal" evidence="2">
    <location>
        <begin position="12"/>
        <end position="139"/>
    </location>
</feature>
<dbReference type="SUPFAM" id="SSF50475">
    <property type="entry name" value="FMN-binding split barrel"/>
    <property type="match status" value="1"/>
</dbReference>